<feature type="signal peptide" evidence="2">
    <location>
        <begin position="1"/>
        <end position="21"/>
    </location>
</feature>
<feature type="compositionally biased region" description="Pro residues" evidence="1">
    <location>
        <begin position="214"/>
        <end position="224"/>
    </location>
</feature>
<dbReference type="Proteomes" id="UP001595955">
    <property type="component" value="Unassembled WGS sequence"/>
</dbReference>
<feature type="chain" id="PRO_5047106911" evidence="2">
    <location>
        <begin position="22"/>
        <end position="224"/>
    </location>
</feature>
<feature type="region of interest" description="Disordered" evidence="1">
    <location>
        <begin position="203"/>
        <end position="224"/>
    </location>
</feature>
<evidence type="ECO:0000259" key="3">
    <source>
        <dbReference type="Pfam" id="PF19843"/>
    </source>
</evidence>
<accession>A0ABV9DBY0</accession>
<organism evidence="4 5">
    <name type="scientific">Georgenia faecalis</name>
    <dbReference type="NCBI Taxonomy" id="2483799"/>
    <lineage>
        <taxon>Bacteria</taxon>
        <taxon>Bacillati</taxon>
        <taxon>Actinomycetota</taxon>
        <taxon>Actinomycetes</taxon>
        <taxon>Micrococcales</taxon>
        <taxon>Bogoriellaceae</taxon>
        <taxon>Georgenia</taxon>
    </lineage>
</organism>
<protein>
    <submittedName>
        <fullName evidence="4">DUF6318 family protein</fullName>
    </submittedName>
</protein>
<evidence type="ECO:0000256" key="1">
    <source>
        <dbReference type="SAM" id="MobiDB-lite"/>
    </source>
</evidence>
<feature type="region of interest" description="Disordered" evidence="1">
    <location>
        <begin position="24"/>
        <end position="83"/>
    </location>
</feature>
<dbReference type="Pfam" id="PF19843">
    <property type="entry name" value="DUF6318"/>
    <property type="match status" value="1"/>
</dbReference>
<dbReference type="InterPro" id="IPR046281">
    <property type="entry name" value="DUF6318"/>
</dbReference>
<dbReference type="EMBL" id="JBHSGF010000005">
    <property type="protein sequence ID" value="MFC4555304.1"/>
    <property type="molecule type" value="Genomic_DNA"/>
</dbReference>
<reference evidence="5" key="1">
    <citation type="journal article" date="2019" name="Int. J. Syst. Evol. Microbiol.">
        <title>The Global Catalogue of Microorganisms (GCM) 10K type strain sequencing project: providing services to taxonomists for standard genome sequencing and annotation.</title>
        <authorList>
            <consortium name="The Broad Institute Genomics Platform"/>
            <consortium name="The Broad Institute Genome Sequencing Center for Infectious Disease"/>
            <person name="Wu L."/>
            <person name="Ma J."/>
        </authorList>
    </citation>
    <scope>NUCLEOTIDE SEQUENCE [LARGE SCALE GENOMIC DNA]</scope>
    <source>
        <strain evidence="5">JCM 3369</strain>
    </source>
</reference>
<keyword evidence="5" id="KW-1185">Reference proteome</keyword>
<evidence type="ECO:0000313" key="5">
    <source>
        <dbReference type="Proteomes" id="UP001595955"/>
    </source>
</evidence>
<feature type="compositionally biased region" description="Low complexity" evidence="1">
    <location>
        <begin position="24"/>
        <end position="41"/>
    </location>
</feature>
<feature type="compositionally biased region" description="Pro residues" evidence="1">
    <location>
        <begin position="56"/>
        <end position="75"/>
    </location>
</feature>
<dbReference type="RefSeq" id="WP_127572827.1">
    <property type="nucleotide sequence ID" value="NZ_CP033325.1"/>
</dbReference>
<comment type="caution">
    <text evidence="4">The sequence shown here is derived from an EMBL/GenBank/DDBJ whole genome shotgun (WGS) entry which is preliminary data.</text>
</comment>
<keyword evidence="2" id="KW-0732">Signal</keyword>
<evidence type="ECO:0000256" key="2">
    <source>
        <dbReference type="SAM" id="SignalP"/>
    </source>
</evidence>
<evidence type="ECO:0000313" key="4">
    <source>
        <dbReference type="EMBL" id="MFC4555304.1"/>
    </source>
</evidence>
<gene>
    <name evidence="4" type="ORF">ACFO3F_08590</name>
</gene>
<feature type="domain" description="DUF6318" evidence="3">
    <location>
        <begin position="63"/>
        <end position="150"/>
    </location>
</feature>
<proteinExistence type="predicted"/>
<sequence length="224" mass="23270">MAANSGVRVAVGILAAGLALAGCGASGDGKASGSPSAKAASTETVTSVEPLGTATPAPPVPSSPPPPPPNVPAPERPAEMDLQDQTGSVAAAQYFFALLHYGTATGNLAAWDAMVHLDCAQCGRERQAMIDAHAAGQYDWNDREVRQVWVAPPEDGNFSVTLELEPTPLTEPAPPDAVPLLVMEFRLRWGDAGWQVHQVAYGGPEQVPEWPSDAPSPSPPPPSR</sequence>
<name>A0ABV9DBY0_9MICO</name>